<dbReference type="PANTHER" id="PTHR30055:SF240">
    <property type="entry name" value="HTH-TYPE TRANSCRIPTIONAL REGULATOR ACRR"/>
    <property type="match status" value="1"/>
</dbReference>
<evidence type="ECO:0000256" key="2">
    <source>
        <dbReference type="ARBA" id="ARBA00023125"/>
    </source>
</evidence>
<dbReference type="InterPro" id="IPR009057">
    <property type="entry name" value="Homeodomain-like_sf"/>
</dbReference>
<evidence type="ECO:0000256" key="1">
    <source>
        <dbReference type="ARBA" id="ARBA00023015"/>
    </source>
</evidence>
<evidence type="ECO:0000256" key="4">
    <source>
        <dbReference type="PROSITE-ProRule" id="PRU00335"/>
    </source>
</evidence>
<dbReference type="Gene3D" id="1.10.357.10">
    <property type="entry name" value="Tetracycline Repressor, domain 2"/>
    <property type="match status" value="1"/>
</dbReference>
<dbReference type="Pfam" id="PF16925">
    <property type="entry name" value="TetR_C_13"/>
    <property type="match status" value="1"/>
</dbReference>
<keyword evidence="7" id="KW-1185">Reference proteome</keyword>
<dbReference type="PATRIC" id="fig|1384054.3.peg.595"/>
<organism evidence="6 7">
    <name type="scientific">Arenimonas malthae CC-JY-1</name>
    <dbReference type="NCBI Taxonomy" id="1384054"/>
    <lineage>
        <taxon>Bacteria</taxon>
        <taxon>Pseudomonadati</taxon>
        <taxon>Pseudomonadota</taxon>
        <taxon>Gammaproteobacteria</taxon>
        <taxon>Lysobacterales</taxon>
        <taxon>Lysobacteraceae</taxon>
        <taxon>Arenimonas</taxon>
    </lineage>
</organism>
<dbReference type="PANTHER" id="PTHR30055">
    <property type="entry name" value="HTH-TYPE TRANSCRIPTIONAL REGULATOR RUTR"/>
    <property type="match status" value="1"/>
</dbReference>
<dbReference type="InterPro" id="IPR036271">
    <property type="entry name" value="Tet_transcr_reg_TetR-rel_C_sf"/>
</dbReference>
<dbReference type="GO" id="GO:0003700">
    <property type="term" value="F:DNA-binding transcription factor activity"/>
    <property type="evidence" value="ECO:0007669"/>
    <property type="project" value="TreeGrafter"/>
</dbReference>
<gene>
    <name evidence="6" type="ORF">N790_04070</name>
</gene>
<dbReference type="InterPro" id="IPR050109">
    <property type="entry name" value="HTH-type_TetR-like_transc_reg"/>
</dbReference>
<dbReference type="GO" id="GO:0000976">
    <property type="term" value="F:transcription cis-regulatory region binding"/>
    <property type="evidence" value="ECO:0007669"/>
    <property type="project" value="TreeGrafter"/>
</dbReference>
<evidence type="ECO:0000313" key="7">
    <source>
        <dbReference type="Proteomes" id="UP000029392"/>
    </source>
</evidence>
<dbReference type="SUPFAM" id="SSF48498">
    <property type="entry name" value="Tetracyclin repressor-like, C-terminal domain"/>
    <property type="match status" value="1"/>
</dbReference>
<sequence length="203" mass="21539">MAMPSAKYLPAEARRAETVEAVVALAAEQNPGDITTAAIASRLGLTQGALFRHFPNKDAILEAVMAWVSDRLLSRVDTAMAGATTPLAAMEAAFLAHAAFVSEHPGVPRMLFGELQRSEDTAAKRLVRTLLGRYRERLARLVEQGKREGSIAADVDTGVALSGFIGTLQGLVIQSLLSGEPGRIREGAPAAFALYRRGIGSQA</sequence>
<dbReference type="PROSITE" id="PS50977">
    <property type="entry name" value="HTH_TETR_2"/>
    <property type="match status" value="1"/>
</dbReference>
<protein>
    <recommendedName>
        <fullName evidence="5">HTH tetR-type domain-containing protein</fullName>
    </recommendedName>
</protein>
<proteinExistence type="predicted"/>
<dbReference type="AlphaFoldDB" id="A0A091BG94"/>
<feature type="DNA-binding region" description="H-T-H motif" evidence="4">
    <location>
        <begin position="35"/>
        <end position="54"/>
    </location>
</feature>
<dbReference type="EMBL" id="AVCH01000042">
    <property type="protein sequence ID" value="KFN51738.1"/>
    <property type="molecule type" value="Genomic_DNA"/>
</dbReference>
<dbReference type="STRING" id="1384054.N790_04070"/>
<feature type="domain" description="HTH tetR-type" evidence="5">
    <location>
        <begin position="12"/>
        <end position="72"/>
    </location>
</feature>
<keyword evidence="2 4" id="KW-0238">DNA-binding</keyword>
<dbReference type="InterPro" id="IPR011075">
    <property type="entry name" value="TetR_C"/>
</dbReference>
<reference evidence="6 7" key="1">
    <citation type="submission" date="2013-09" db="EMBL/GenBank/DDBJ databases">
        <title>Genome sequencing of Arenimonas malthae.</title>
        <authorList>
            <person name="Chen F."/>
            <person name="Wang G."/>
        </authorList>
    </citation>
    <scope>NUCLEOTIDE SEQUENCE [LARGE SCALE GENOMIC DNA]</scope>
    <source>
        <strain evidence="6 7">CC-JY-1</strain>
    </source>
</reference>
<name>A0A091BG94_9GAMM</name>
<dbReference type="InterPro" id="IPR001647">
    <property type="entry name" value="HTH_TetR"/>
</dbReference>
<keyword evidence="1" id="KW-0805">Transcription regulation</keyword>
<keyword evidence="3" id="KW-0804">Transcription</keyword>
<dbReference type="Proteomes" id="UP000029392">
    <property type="component" value="Unassembled WGS sequence"/>
</dbReference>
<evidence type="ECO:0000313" key="6">
    <source>
        <dbReference type="EMBL" id="KFN51738.1"/>
    </source>
</evidence>
<evidence type="ECO:0000256" key="3">
    <source>
        <dbReference type="ARBA" id="ARBA00023163"/>
    </source>
</evidence>
<dbReference type="SUPFAM" id="SSF46689">
    <property type="entry name" value="Homeodomain-like"/>
    <property type="match status" value="1"/>
</dbReference>
<comment type="caution">
    <text evidence="6">The sequence shown here is derived from an EMBL/GenBank/DDBJ whole genome shotgun (WGS) entry which is preliminary data.</text>
</comment>
<dbReference type="Pfam" id="PF00440">
    <property type="entry name" value="TetR_N"/>
    <property type="match status" value="1"/>
</dbReference>
<accession>A0A091BG94</accession>
<dbReference type="eggNOG" id="COG1309">
    <property type="taxonomic scope" value="Bacteria"/>
</dbReference>
<evidence type="ECO:0000259" key="5">
    <source>
        <dbReference type="PROSITE" id="PS50977"/>
    </source>
</evidence>